<dbReference type="InterPro" id="IPR014729">
    <property type="entry name" value="Rossmann-like_a/b/a_fold"/>
</dbReference>
<reference evidence="4" key="1">
    <citation type="journal article" date="2019" name="Int. J. Syst. Evol. Microbiol.">
        <title>The Global Catalogue of Microorganisms (GCM) 10K type strain sequencing project: providing services to taxonomists for standard genome sequencing and annotation.</title>
        <authorList>
            <consortium name="The Broad Institute Genomics Platform"/>
            <consortium name="The Broad Institute Genome Sequencing Center for Infectious Disease"/>
            <person name="Wu L."/>
            <person name="Ma J."/>
        </authorList>
    </citation>
    <scope>NUCLEOTIDE SEQUENCE [LARGE SCALE GENOMIC DNA]</scope>
    <source>
        <strain evidence="4">CGMCC 4.7400</strain>
    </source>
</reference>
<keyword evidence="4" id="KW-1185">Reference proteome</keyword>
<evidence type="ECO:0000313" key="4">
    <source>
        <dbReference type="Proteomes" id="UP001597023"/>
    </source>
</evidence>
<organism evidence="3 4">
    <name type="scientific">Streptomyces flavalbus</name>
    <dbReference type="NCBI Taxonomy" id="2665155"/>
    <lineage>
        <taxon>Bacteria</taxon>
        <taxon>Bacillati</taxon>
        <taxon>Actinomycetota</taxon>
        <taxon>Actinomycetes</taxon>
        <taxon>Kitasatosporales</taxon>
        <taxon>Streptomycetaceae</taxon>
        <taxon>Streptomyces</taxon>
    </lineage>
</organism>
<feature type="domain" description="UspA" evidence="2">
    <location>
        <begin position="153"/>
        <end position="284"/>
    </location>
</feature>
<dbReference type="EMBL" id="JBHTEB010000001">
    <property type="protein sequence ID" value="MFD0313282.1"/>
    <property type="molecule type" value="Genomic_DNA"/>
</dbReference>
<evidence type="ECO:0000256" key="1">
    <source>
        <dbReference type="ARBA" id="ARBA00008791"/>
    </source>
</evidence>
<dbReference type="Gene3D" id="3.40.50.620">
    <property type="entry name" value="HUPs"/>
    <property type="match status" value="2"/>
</dbReference>
<evidence type="ECO:0000259" key="2">
    <source>
        <dbReference type="Pfam" id="PF00582"/>
    </source>
</evidence>
<dbReference type="Proteomes" id="UP001597023">
    <property type="component" value="Unassembled WGS sequence"/>
</dbReference>
<feature type="domain" description="UspA" evidence="2">
    <location>
        <begin position="14"/>
        <end position="142"/>
    </location>
</feature>
<dbReference type="PANTHER" id="PTHR46268:SF6">
    <property type="entry name" value="UNIVERSAL STRESS PROTEIN UP12"/>
    <property type="match status" value="1"/>
</dbReference>
<dbReference type="SUPFAM" id="SSF52402">
    <property type="entry name" value="Adenine nucleotide alpha hydrolases-like"/>
    <property type="match status" value="2"/>
</dbReference>
<evidence type="ECO:0000313" key="3">
    <source>
        <dbReference type="EMBL" id="MFD0313282.1"/>
    </source>
</evidence>
<comment type="caution">
    <text evidence="3">The sequence shown here is derived from an EMBL/GenBank/DDBJ whole genome shotgun (WGS) entry which is preliminary data.</text>
</comment>
<name>A0ABW2W471_9ACTN</name>
<gene>
    <name evidence="3" type="ORF">ACFQZ6_03335</name>
</gene>
<dbReference type="RefSeq" id="WP_381604838.1">
    <property type="nucleotide sequence ID" value="NZ_JBHTEB010000001.1"/>
</dbReference>
<comment type="similarity">
    <text evidence="1">Belongs to the universal stress protein A family.</text>
</comment>
<dbReference type="PRINTS" id="PR01438">
    <property type="entry name" value="UNVRSLSTRESS"/>
</dbReference>
<proteinExistence type="inferred from homology"/>
<dbReference type="InterPro" id="IPR006016">
    <property type="entry name" value="UspA"/>
</dbReference>
<protein>
    <submittedName>
        <fullName evidence="3">Universal stress protein</fullName>
    </submittedName>
</protein>
<dbReference type="PANTHER" id="PTHR46268">
    <property type="entry name" value="STRESS RESPONSE PROTEIN NHAX"/>
    <property type="match status" value="1"/>
</dbReference>
<sequence length="288" mass="29926">MSDPMHAAPGRVGTVIVGVDDTSYSWLAAQWAAAEALLRGDVLRVVHAVGPGDDPGAEARVLDAAASVLDDARVRIATARPTLRVDTVLGREEPADALLSASRDADLIVVGTRGRGGFAGLLLGSVSLKVAAHADCPVVITRDHPEKATGGEIVAGVRDGGDEDAVRFALAEAERRGVGVRLVHAWTPFVRSGMTVPQPSQLDDEQRLHESLLRHAARPVADYPDVPVDTELSVGPPAAALVDASARAALVVLPRHPPHGLGLRLGSVVHAVLHHADCPVAVVPTDPG</sequence>
<dbReference type="InterPro" id="IPR006015">
    <property type="entry name" value="Universal_stress_UspA"/>
</dbReference>
<accession>A0ABW2W471</accession>
<dbReference type="Pfam" id="PF00582">
    <property type="entry name" value="Usp"/>
    <property type="match status" value="2"/>
</dbReference>